<comment type="caution">
    <text evidence="1">The sequence shown here is derived from an EMBL/GenBank/DDBJ whole genome shotgun (WGS) entry which is preliminary data.</text>
</comment>
<accession>A0ACC7NSM3</accession>
<dbReference type="Proteomes" id="UP001631969">
    <property type="component" value="Unassembled WGS sequence"/>
</dbReference>
<name>A0ACC7NSM3_9BACL</name>
<protein>
    <submittedName>
        <fullName evidence="1">MDR family MFS transporter</fullName>
    </submittedName>
</protein>
<keyword evidence="2" id="KW-1185">Reference proteome</keyword>
<organism evidence="1 2">
    <name type="scientific">Paenibacillus mesotrionivorans</name>
    <dbReference type="NCBI Taxonomy" id="3160968"/>
    <lineage>
        <taxon>Bacteria</taxon>
        <taxon>Bacillati</taxon>
        <taxon>Bacillota</taxon>
        <taxon>Bacilli</taxon>
        <taxon>Bacillales</taxon>
        <taxon>Paenibacillaceae</taxon>
        <taxon>Paenibacillus</taxon>
    </lineage>
</organism>
<proteinExistence type="predicted"/>
<dbReference type="EMBL" id="JBJURJ010000003">
    <property type="protein sequence ID" value="MFM9327658.1"/>
    <property type="molecule type" value="Genomic_DNA"/>
</dbReference>
<gene>
    <name evidence="1" type="ORF">ACI1P1_05005</name>
</gene>
<reference evidence="1" key="1">
    <citation type="submission" date="2024-12" db="EMBL/GenBank/DDBJ databases">
        <authorList>
            <person name="Wu N."/>
        </authorList>
    </citation>
    <scope>NUCLEOTIDE SEQUENCE</scope>
    <source>
        <strain evidence="1">P15</strain>
    </source>
</reference>
<evidence type="ECO:0000313" key="2">
    <source>
        <dbReference type="Proteomes" id="UP001631969"/>
    </source>
</evidence>
<evidence type="ECO:0000313" key="1">
    <source>
        <dbReference type="EMBL" id="MFM9327658.1"/>
    </source>
</evidence>
<sequence length="436" mass="47608">MKFATNMNRLWKTYDAAIWIRAIGTALTSVTNFMMRPFLVLYLFGQLEGNVFLSMLVVSLSPFMGMLVGLFAGKLSDKVGRKPVMLASLLIQCASMLAFMAATSVWHYALISVFSGVGHALFYPAANAQVSDVVPEDKRPEVFALFHTALNLGAAAGPLLGLLLFNWNMHLVFFACAVTTGIYALLVWWKVPETLQAVPQASASASAAGETASLAAVESGPFSLPGWFRKHKLLVSITLSSMPVTLLYALVESAFPLHLQSRFTNYQSIFASLMTFNGLMVILLQIWIARKTANMALHRVMGVAYIMFALVALGYGFAPWIVLLFVVEFVFTIGEMMNGPHSQKLVSVIAPAEERGFYFSFYSMNWQVSRFLGPLLAGLVLSKLNGEWLFGLLAVLIAAGGVSMFFVCRTYYRRTVSSAAEAARPCEAVAAAEASA</sequence>